<dbReference type="KEGG" id="shx:MS3_00001466"/>
<evidence type="ECO:0000313" key="11">
    <source>
        <dbReference type="Proteomes" id="UP000471633"/>
    </source>
</evidence>
<comment type="subcellular location">
    <subcellularLocation>
        <location evidence="2">Cell projection</location>
        <location evidence="2">Cilium</location>
    </subcellularLocation>
    <subcellularLocation>
        <location evidence="1">Cytoplasm</location>
        <location evidence="1">Cytoskeleton</location>
        <location evidence="1">Microtubule organizing center</location>
        <location evidence="1">Centrosome</location>
        <location evidence="1">Centriole</location>
    </subcellularLocation>
</comment>
<dbReference type="InterPro" id="IPR052319">
    <property type="entry name" value="Centriolar_ciliogenesis_assoc"/>
</dbReference>
<dbReference type="RefSeq" id="XP_051072881.1">
    <property type="nucleotide sequence ID" value="XM_051208923.1"/>
</dbReference>
<evidence type="ECO:0000256" key="6">
    <source>
        <dbReference type="ARBA" id="ARBA00023212"/>
    </source>
</evidence>
<keyword evidence="6" id="KW-0206">Cytoskeleton</keyword>
<keyword evidence="10" id="KW-0808">Transferase</keyword>
<dbReference type="GO" id="GO:0097730">
    <property type="term" value="C:non-motile cilium"/>
    <property type="evidence" value="ECO:0007669"/>
    <property type="project" value="TreeGrafter"/>
</dbReference>
<evidence type="ECO:0000256" key="4">
    <source>
        <dbReference type="ARBA" id="ARBA00022490"/>
    </source>
</evidence>
<feature type="region of interest" description="Disordered" evidence="8">
    <location>
        <begin position="337"/>
        <end position="388"/>
    </location>
</feature>
<dbReference type="PANTHER" id="PTHR34174">
    <property type="entry name" value="HYDROLETHALUS SYNDROME PROTEIN 1"/>
    <property type="match status" value="1"/>
</dbReference>
<feature type="compositionally biased region" description="Basic residues" evidence="8">
    <location>
        <begin position="264"/>
        <end position="279"/>
    </location>
</feature>
<gene>
    <name evidence="10" type="primary">CDK11A_1</name>
    <name evidence="10" type="ORF">MS3_00001466</name>
</gene>
<evidence type="ECO:0000256" key="8">
    <source>
        <dbReference type="SAM" id="MobiDB-lite"/>
    </source>
</evidence>
<reference evidence="10" key="1">
    <citation type="journal article" date="2012" name="Nat. Genet.">
        <title>Whole-genome sequence of Schistosoma haematobium.</title>
        <authorList>
            <person name="Young N.D."/>
            <person name="Jex A.R."/>
            <person name="Li B."/>
            <person name="Liu S."/>
            <person name="Yang L."/>
            <person name="Xiong Z."/>
            <person name="Li Y."/>
            <person name="Cantacessi C."/>
            <person name="Hall R.S."/>
            <person name="Xu X."/>
            <person name="Chen F."/>
            <person name="Wu X."/>
            <person name="Zerlotini A."/>
            <person name="Oliveira G."/>
            <person name="Hofmann A."/>
            <person name="Zhang G."/>
            <person name="Fang X."/>
            <person name="Kang Y."/>
            <person name="Campbell B.E."/>
            <person name="Loukas A."/>
            <person name="Ranganathan S."/>
            <person name="Rollinson D."/>
            <person name="Rinaldi G."/>
            <person name="Brindley P.J."/>
            <person name="Yang H."/>
            <person name="Wang J."/>
            <person name="Wang J."/>
            <person name="Gasser R.B."/>
        </authorList>
    </citation>
    <scope>NUCLEOTIDE SEQUENCE</scope>
</reference>
<organism evidence="10 11">
    <name type="scientific">Schistosoma haematobium</name>
    <name type="common">Blood fluke</name>
    <dbReference type="NCBI Taxonomy" id="6185"/>
    <lineage>
        <taxon>Eukaryota</taxon>
        <taxon>Metazoa</taxon>
        <taxon>Spiralia</taxon>
        <taxon>Lophotrochozoa</taxon>
        <taxon>Platyhelminthes</taxon>
        <taxon>Trematoda</taxon>
        <taxon>Digenea</taxon>
        <taxon>Strigeidida</taxon>
        <taxon>Schistosomatoidea</taxon>
        <taxon>Schistosomatidae</taxon>
        <taxon>Schistosoma</taxon>
    </lineage>
</organism>
<keyword evidence="11" id="KW-1185">Reference proteome</keyword>
<evidence type="ECO:0000256" key="5">
    <source>
        <dbReference type="ARBA" id="ARBA00022794"/>
    </source>
</evidence>
<feature type="compositionally biased region" description="Basic and acidic residues" evidence="8">
    <location>
        <begin position="371"/>
        <end position="388"/>
    </location>
</feature>
<dbReference type="GO" id="GO:0005814">
    <property type="term" value="C:centriole"/>
    <property type="evidence" value="ECO:0007669"/>
    <property type="project" value="UniProtKB-SubCell"/>
</dbReference>
<feature type="compositionally biased region" description="Polar residues" evidence="8">
    <location>
        <begin position="352"/>
        <end position="369"/>
    </location>
</feature>
<keyword evidence="7" id="KW-0966">Cell projection</keyword>
<keyword evidence="4" id="KW-0963">Cytoplasm</keyword>
<reference evidence="10" key="2">
    <citation type="journal article" date="2019" name="Gigascience">
        <title>High-quality Schistosoma haematobium genome achieved by single-molecule and long-range sequencing.</title>
        <authorList>
            <person name="Stroehlein A.J."/>
            <person name="Korhonen P.K."/>
            <person name="Chong T.M."/>
            <person name="Lim Y.L."/>
            <person name="Chan K.G."/>
            <person name="Webster B."/>
            <person name="Rollinson D."/>
            <person name="Brindley P.J."/>
            <person name="Gasser R.B."/>
            <person name="Young N.D."/>
        </authorList>
    </citation>
    <scope>NUCLEOTIDE SEQUENCE</scope>
</reference>
<feature type="region of interest" description="Disordered" evidence="8">
    <location>
        <begin position="107"/>
        <end position="127"/>
    </location>
</feature>
<dbReference type="GO" id="GO:0060271">
    <property type="term" value="P:cilium assembly"/>
    <property type="evidence" value="ECO:0007669"/>
    <property type="project" value="TreeGrafter"/>
</dbReference>
<evidence type="ECO:0000256" key="3">
    <source>
        <dbReference type="ARBA" id="ARBA00010091"/>
    </source>
</evidence>
<accession>A0A922LTF6</accession>
<dbReference type="InterPro" id="IPR027918">
    <property type="entry name" value="HYLS1_C_dom"/>
</dbReference>
<name>A0A922LTF6_SCHHA</name>
<evidence type="ECO:0000313" key="10">
    <source>
        <dbReference type="EMBL" id="KAH9593575.1"/>
    </source>
</evidence>
<dbReference type="Proteomes" id="UP000471633">
    <property type="component" value="Unassembled WGS sequence"/>
</dbReference>
<keyword evidence="5" id="KW-0970">Cilium biogenesis/degradation</keyword>
<dbReference type="CTD" id="24590064"/>
<sequence length="615" mass="70751">MILSDDDDDLHFTFDEIQRELTNLGVVGLNNQQLIHLKNDLDLLINKEKYALHHFNHHHHQQQQQPSQSVTTNGISMNDGDTYQQIDDNNHITTDNSKRIVSYLSKSPIVSSSSPPPPPSSSSSSSSCFSVTSEDFTHYNTNSYDCNSVNNPLKKFNDHTILNDSIKCKSSITNNYSLNLNERNISNDSSVSNVVQLSPKHHHEHDHCLHQKPYSSTDSQITTCFSTTKEAMNNLDTTSISSSLSSTTLLLNEPESHFEEKQQKLNHHHHHHHHQRQQQKHIVQSGNELTSSKQSVNFKYSDANGQPIHSESSMKNLDFEHRLSNEFILTPMRMKTSSSTDKNYCHPKSVSKDSSNQFRRSSAYLQHQHQQPRDSHQHLHDDQGSRDKLHGKCESIIEKVTAHTTTNADQHDFRSNKLLVSNNKLEKTLGCNKIDDILSSINYERQKSTTTTTNSPRRSARFLDNPVEQVHNVPQQQRRPKSAQHCQKGNDCCCYNARSLHSQNLQRPVSTSTQRQKQDPVTKYHSYQRSWSIHSTPGENARRVLRWNIRTAMMHREIPLLQRNSSEVIRLLGPYASAYLEQERQRRIKALQLDYIPPTSRRYDELRQIIRSLMG</sequence>
<dbReference type="GO" id="GO:0016301">
    <property type="term" value="F:kinase activity"/>
    <property type="evidence" value="ECO:0007669"/>
    <property type="project" value="UniProtKB-KW"/>
</dbReference>
<protein>
    <submittedName>
        <fullName evidence="10">Cyclin-dependent kinase 11A</fullName>
    </submittedName>
</protein>
<dbReference type="EMBL" id="AMPZ03000001">
    <property type="protein sequence ID" value="KAH9593575.1"/>
    <property type="molecule type" value="Genomic_DNA"/>
</dbReference>
<keyword evidence="10" id="KW-0418">Kinase</keyword>
<feature type="region of interest" description="Disordered" evidence="8">
    <location>
        <begin position="56"/>
        <end position="90"/>
    </location>
</feature>
<comment type="similarity">
    <text evidence="3">Belongs to the HYLS1 family.</text>
</comment>
<feature type="compositionally biased region" description="Polar residues" evidence="8">
    <location>
        <begin position="69"/>
        <end position="90"/>
    </location>
</feature>
<reference evidence="10" key="3">
    <citation type="submission" date="2021-06" db="EMBL/GenBank/DDBJ databases">
        <title>Chromosome-level genome assembly for S. haematobium.</title>
        <authorList>
            <person name="Stroehlein A.J."/>
        </authorList>
    </citation>
    <scope>NUCLEOTIDE SEQUENCE</scope>
</reference>
<reference evidence="10" key="4">
    <citation type="journal article" date="2022" name="PLoS Pathog.">
        <title>Chromosome-level genome of Schistosoma haematobium underpins genome-wide explorations of molecular variation.</title>
        <authorList>
            <person name="Stroehlein A.J."/>
            <person name="Korhonen P.K."/>
            <person name="Lee V.V."/>
            <person name="Ralph S.A."/>
            <person name="Mentink-Kane M."/>
            <person name="You H."/>
            <person name="McManus D.P."/>
            <person name="Tchuente L.T."/>
            <person name="Stothard J.R."/>
            <person name="Kaur P."/>
            <person name="Dudchenko O."/>
            <person name="Aiden E.L."/>
            <person name="Yang B."/>
            <person name="Yang H."/>
            <person name="Emery A.M."/>
            <person name="Webster B.L."/>
            <person name="Brindley P.J."/>
            <person name="Rollinson D."/>
            <person name="Chang B.C.H."/>
            <person name="Gasser R.B."/>
            <person name="Young N.D."/>
        </authorList>
    </citation>
    <scope>NUCLEOTIDE SEQUENCE</scope>
</reference>
<dbReference type="PANTHER" id="PTHR34174:SF1">
    <property type="entry name" value="CENTRIOLAR AND CILIOGENESIS-ASSOCIATED PROTEIN HYLS1"/>
    <property type="match status" value="1"/>
</dbReference>
<dbReference type="GeneID" id="24590064"/>
<evidence type="ECO:0000256" key="7">
    <source>
        <dbReference type="ARBA" id="ARBA00023273"/>
    </source>
</evidence>
<feature type="region of interest" description="Disordered" evidence="8">
    <location>
        <begin position="255"/>
        <end position="291"/>
    </location>
</feature>
<proteinExistence type="inferred from homology"/>
<evidence type="ECO:0000256" key="2">
    <source>
        <dbReference type="ARBA" id="ARBA00004138"/>
    </source>
</evidence>
<dbReference type="AlphaFoldDB" id="A0A922LTF6"/>
<dbReference type="Pfam" id="PF15311">
    <property type="entry name" value="HYLS1_C"/>
    <property type="match status" value="1"/>
</dbReference>
<comment type="caution">
    <text evidence="10">The sequence shown here is derived from an EMBL/GenBank/DDBJ whole genome shotgun (WGS) entry which is preliminary data.</text>
</comment>
<feature type="domain" description="Centriolar and ciliogenesis-associated protein HYLS1 C-terminal" evidence="9">
    <location>
        <begin position="512"/>
        <end position="559"/>
    </location>
</feature>
<feature type="compositionally biased region" description="Polar residues" evidence="8">
    <location>
        <begin position="504"/>
        <end position="515"/>
    </location>
</feature>
<feature type="region of interest" description="Disordered" evidence="8">
    <location>
        <begin position="504"/>
        <end position="523"/>
    </location>
</feature>
<evidence type="ECO:0000259" key="9">
    <source>
        <dbReference type="Pfam" id="PF15311"/>
    </source>
</evidence>
<feature type="compositionally biased region" description="Polar residues" evidence="8">
    <location>
        <begin position="282"/>
        <end position="291"/>
    </location>
</feature>
<evidence type="ECO:0000256" key="1">
    <source>
        <dbReference type="ARBA" id="ARBA00004114"/>
    </source>
</evidence>